<dbReference type="EMBL" id="CDSF01000090">
    <property type="protein sequence ID" value="CEO99471.1"/>
    <property type="molecule type" value="Genomic_DNA"/>
</dbReference>
<keyword evidence="13" id="KW-1185">Reference proteome</keyword>
<evidence type="ECO:0000313" key="12">
    <source>
        <dbReference type="EMBL" id="SPQ97479.1"/>
    </source>
</evidence>
<dbReference type="PANTHER" id="PTHR11482">
    <property type="entry name" value="ARGININE/DIAMINOPIMELATE/ORNITHINE DECARBOXYLASE"/>
    <property type="match status" value="1"/>
</dbReference>
<feature type="modified residue" description="N6-(pyridoxal phosphate)lysine" evidence="9">
    <location>
        <position position="82"/>
    </location>
</feature>
<dbReference type="FunFam" id="2.40.37.10:FF:000005">
    <property type="entry name" value="Ornithine decarboxylase"/>
    <property type="match status" value="1"/>
</dbReference>
<dbReference type="PROSITE" id="PS00878">
    <property type="entry name" value="ODR_DC_2_1"/>
    <property type="match status" value="1"/>
</dbReference>
<dbReference type="FunFam" id="3.20.20.10:FF:000005">
    <property type="entry name" value="Ornithine decarboxylase"/>
    <property type="match status" value="1"/>
</dbReference>
<dbReference type="PRINTS" id="PR01182">
    <property type="entry name" value="ORNDCRBXLASE"/>
</dbReference>
<comment type="similarity">
    <text evidence="2">Belongs to the Orn/Lys/Arg decarboxylase class-II family.</text>
</comment>
<dbReference type="EC" id="4.1.1.17" evidence="6"/>
<evidence type="ECO:0000259" key="10">
    <source>
        <dbReference type="Pfam" id="PF02784"/>
    </source>
</evidence>
<dbReference type="Pfam" id="PF02784">
    <property type="entry name" value="Orn_Arg_deC_N"/>
    <property type="match status" value="1"/>
</dbReference>
<dbReference type="GO" id="GO:0033387">
    <property type="term" value="P:putrescine biosynthetic process from arginine, via ornithine"/>
    <property type="evidence" value="ECO:0007669"/>
    <property type="project" value="TreeGrafter"/>
</dbReference>
<dbReference type="InterPro" id="IPR022653">
    <property type="entry name" value="De-COase2_pyr-phos_BS"/>
</dbReference>
<dbReference type="InterPro" id="IPR009006">
    <property type="entry name" value="Ala_racemase/Decarboxylase_C"/>
</dbReference>
<evidence type="ECO:0000256" key="9">
    <source>
        <dbReference type="PIRSR" id="PIRSR600183-50"/>
    </source>
</evidence>
<evidence type="ECO:0000313" key="14">
    <source>
        <dbReference type="Proteomes" id="UP000290189"/>
    </source>
</evidence>
<dbReference type="Gene3D" id="2.40.37.10">
    <property type="entry name" value="Lyase, Ornithine Decarboxylase, Chain A, domain 1"/>
    <property type="match status" value="1"/>
</dbReference>
<comment type="subunit">
    <text evidence="7">Homodimer. Only the dimer is catalytically active, as the active sites are constructed of residues from both monomers.</text>
</comment>
<evidence type="ECO:0000256" key="2">
    <source>
        <dbReference type="ARBA" id="ARBA00008872"/>
    </source>
</evidence>
<reference evidence="11 13" key="1">
    <citation type="submission" date="2015-02" db="EMBL/GenBank/DDBJ databases">
        <authorList>
            <person name="Chooi Y.-H."/>
        </authorList>
    </citation>
    <scope>NUCLEOTIDE SEQUENCE [LARGE SCALE GENOMIC DNA]</scope>
    <source>
        <strain evidence="11">E3</strain>
    </source>
</reference>
<reference evidence="12 14" key="2">
    <citation type="submission" date="2018-03" db="EMBL/GenBank/DDBJ databases">
        <authorList>
            <person name="Fogelqvist J."/>
        </authorList>
    </citation>
    <scope>NUCLEOTIDE SEQUENCE [LARGE SCALE GENOMIC DNA]</scope>
</reference>
<accession>A0A0G4IWK1</accession>
<dbReference type="AlphaFoldDB" id="A0A0G4IWK1"/>
<evidence type="ECO:0000256" key="5">
    <source>
        <dbReference type="ARBA" id="ARBA00034115"/>
    </source>
</evidence>
<evidence type="ECO:0000313" key="11">
    <source>
        <dbReference type="EMBL" id="CEO99471.1"/>
    </source>
</evidence>
<organism evidence="11 13">
    <name type="scientific">Plasmodiophora brassicae</name>
    <name type="common">Clubroot disease agent</name>
    <dbReference type="NCBI Taxonomy" id="37360"/>
    <lineage>
        <taxon>Eukaryota</taxon>
        <taxon>Sar</taxon>
        <taxon>Rhizaria</taxon>
        <taxon>Endomyxa</taxon>
        <taxon>Phytomyxea</taxon>
        <taxon>Plasmodiophorida</taxon>
        <taxon>Plasmodiophoridae</taxon>
        <taxon>Plasmodiophora</taxon>
    </lineage>
</organism>
<gene>
    <name evidence="11" type="ORF">PBRA_001377</name>
    <name evidence="12" type="ORF">PLBR_LOCUS4694</name>
</gene>
<name>A0A0G4IWK1_PLABS</name>
<dbReference type="Proteomes" id="UP000290189">
    <property type="component" value="Unassembled WGS sequence"/>
</dbReference>
<dbReference type="CDD" id="cd00622">
    <property type="entry name" value="PLPDE_III_ODC"/>
    <property type="match status" value="1"/>
</dbReference>
<geneLocation type="mitochondrion" evidence="12"/>
<dbReference type="InterPro" id="IPR000183">
    <property type="entry name" value="Orn/DAP/Arg_de-COase"/>
</dbReference>
<comment type="cofactor">
    <cofactor evidence="1 9">
        <name>pyridoxal 5'-phosphate</name>
        <dbReference type="ChEBI" id="CHEBI:597326"/>
    </cofactor>
</comment>
<dbReference type="InterPro" id="IPR029066">
    <property type="entry name" value="PLP-binding_barrel"/>
</dbReference>
<evidence type="ECO:0000256" key="7">
    <source>
        <dbReference type="ARBA" id="ARBA00046672"/>
    </source>
</evidence>
<evidence type="ECO:0000313" key="13">
    <source>
        <dbReference type="Proteomes" id="UP000039324"/>
    </source>
</evidence>
<dbReference type="SUPFAM" id="SSF51419">
    <property type="entry name" value="PLP-binding barrel"/>
    <property type="match status" value="1"/>
</dbReference>
<keyword evidence="4" id="KW-0456">Lyase</keyword>
<dbReference type="GO" id="GO:0004586">
    <property type="term" value="F:ornithine decarboxylase activity"/>
    <property type="evidence" value="ECO:0007669"/>
    <property type="project" value="UniProtKB-EC"/>
</dbReference>
<dbReference type="PANTHER" id="PTHR11482:SF6">
    <property type="entry name" value="ORNITHINE DECARBOXYLASE 1-RELATED"/>
    <property type="match status" value="1"/>
</dbReference>
<keyword evidence="12" id="KW-0496">Mitochondrion</keyword>
<dbReference type="EMBL" id="OVEO01000007">
    <property type="protein sequence ID" value="SPQ97479.1"/>
    <property type="molecule type" value="Genomic_DNA"/>
</dbReference>
<evidence type="ECO:0000256" key="1">
    <source>
        <dbReference type="ARBA" id="ARBA00001933"/>
    </source>
</evidence>
<feature type="domain" description="Orn/DAP/Arg decarboxylase 2 N-terminal" evidence="10">
    <location>
        <begin position="59"/>
        <end position="291"/>
    </location>
</feature>
<dbReference type="Gene3D" id="3.20.20.10">
    <property type="entry name" value="Alanine racemase"/>
    <property type="match status" value="1"/>
</dbReference>
<dbReference type="InterPro" id="IPR002433">
    <property type="entry name" value="Orn_de-COase"/>
</dbReference>
<evidence type="ECO:0000256" key="8">
    <source>
        <dbReference type="ARBA" id="ARBA00049127"/>
    </source>
</evidence>
<evidence type="ECO:0000256" key="3">
    <source>
        <dbReference type="ARBA" id="ARBA00022898"/>
    </source>
</evidence>
<dbReference type="OMA" id="SFFVCDL"/>
<dbReference type="GO" id="GO:0005737">
    <property type="term" value="C:cytoplasm"/>
    <property type="evidence" value="ECO:0007669"/>
    <property type="project" value="TreeGrafter"/>
</dbReference>
<keyword evidence="3 9" id="KW-0663">Pyridoxal phosphate</keyword>
<protein>
    <recommendedName>
        <fullName evidence="6">ornithine decarboxylase</fullName>
        <ecNumber evidence="6">4.1.1.17</ecNumber>
    </recommendedName>
</protein>
<dbReference type="STRING" id="37360.A0A0G4IWK1"/>
<feature type="active site" description="Proton donor" evidence="9">
    <location>
        <position position="383"/>
    </location>
</feature>
<proteinExistence type="inferred from homology"/>
<dbReference type="InterPro" id="IPR022644">
    <property type="entry name" value="De-COase2_N"/>
</dbReference>
<dbReference type="Proteomes" id="UP000039324">
    <property type="component" value="Unassembled WGS sequence"/>
</dbReference>
<evidence type="ECO:0000256" key="6">
    <source>
        <dbReference type="ARBA" id="ARBA00034138"/>
    </source>
</evidence>
<comment type="catalytic activity">
    <reaction evidence="8">
        <text>L-ornithine + H(+) = putrescine + CO2</text>
        <dbReference type="Rhea" id="RHEA:22964"/>
        <dbReference type="ChEBI" id="CHEBI:15378"/>
        <dbReference type="ChEBI" id="CHEBI:16526"/>
        <dbReference type="ChEBI" id="CHEBI:46911"/>
        <dbReference type="ChEBI" id="CHEBI:326268"/>
        <dbReference type="EC" id="4.1.1.17"/>
    </reaction>
</comment>
<dbReference type="SUPFAM" id="SSF50621">
    <property type="entry name" value="Alanine racemase C-terminal domain-like"/>
    <property type="match status" value="1"/>
</dbReference>
<evidence type="ECO:0000256" key="4">
    <source>
        <dbReference type="ARBA" id="ARBA00023239"/>
    </source>
</evidence>
<sequence length="435" mass="47255">MIDITSPAPSALPVVAVIKEGDTQDIAGLTSAMTVPGAMRDYVENSNSGDNAFFVCDLAHLASQHALWRKLLPRVEPFYAVKCNPNRAVLSTLERLGLGFDCASQQEIETVLDMGVDPSRIIFANPCKQGTHLQFAADRNVRLMTFDNADELDKVRRLYPHADLVLRIRIDDSKSLCRLGLKFGADPIEAPALLALARFLNLNVVGVSFHVGSGCYDAYAFTAAVRVAHGVFQMGESFGFSFTLLDIGGGFPGSPAAPISFEDVCATLAPTIDELFPRHVRVIAEPGRFYVCAAFTLAVNIIARRTIPAPVRSKGTGGEGRLTSEKAFMYYVNDGVYGSFNNLIYDHAAVAPRVLTRSGVFQPEGESAECVPSSPCSVWGPTCDSIDCVNTEVQLPELDVGDWLYYDDMGAYTMCAASEFNGFKKTRVIFANMVN</sequence>
<dbReference type="PRINTS" id="PR01179">
    <property type="entry name" value="ODADCRBXLASE"/>
</dbReference>
<comment type="pathway">
    <text evidence="5">Amine and polyamine biosynthesis; putrescine biosynthesis via L-ornithine pathway; putrescine from L-ornithine: step 1/1.</text>
</comment>
<dbReference type="OrthoDB" id="5034579at2759"/>